<dbReference type="EMBL" id="JALP01000349">
    <property type="protein sequence ID" value="THG88661.1"/>
    <property type="molecule type" value="Genomic_DNA"/>
</dbReference>
<dbReference type="GO" id="GO:0006979">
    <property type="term" value="P:response to oxidative stress"/>
    <property type="evidence" value="ECO:0007669"/>
    <property type="project" value="InterPro"/>
</dbReference>
<evidence type="ECO:0000313" key="4">
    <source>
        <dbReference type="Proteomes" id="UP000002754"/>
    </source>
</evidence>
<dbReference type="PANTHER" id="PTHR33797">
    <property type="entry name" value="ORGANIC HYDROPEROXIDE RESISTANCE PROTEIN-LIKE"/>
    <property type="match status" value="1"/>
</dbReference>
<comment type="similarity">
    <text evidence="1">Belongs to the OsmC/Ohr family.</text>
</comment>
<dbReference type="Proteomes" id="UP000297014">
    <property type="component" value="Unassembled WGS sequence"/>
</dbReference>
<evidence type="ECO:0000313" key="3">
    <source>
        <dbReference type="EMBL" id="THG88661.1"/>
    </source>
</evidence>
<dbReference type="InterPro" id="IPR003718">
    <property type="entry name" value="OsmC/Ohr_fam"/>
</dbReference>
<name>A0A094WFI4_ALKAL</name>
<dbReference type="STRING" id="1218173.BALCAV_0222045"/>
<dbReference type="Gene3D" id="2.20.25.10">
    <property type="match status" value="1"/>
</dbReference>
<evidence type="ECO:0000313" key="5">
    <source>
        <dbReference type="Proteomes" id="UP000297014"/>
    </source>
</evidence>
<reference evidence="2 4" key="1">
    <citation type="journal article" date="2014" name="Genome Announc.">
        <title>Draft Genome Sequence of Bacillus alcalophilus AV1934, a Classic Alkaliphile Isolated from Human Feces in 1934.</title>
        <authorList>
            <person name="Attie O."/>
            <person name="Jayaprakash A."/>
            <person name="Shah H."/>
            <person name="Paulsen I.T."/>
            <person name="Morino M."/>
            <person name="Takahashi Y."/>
            <person name="Narumi I."/>
            <person name="Sachidanandam R."/>
            <person name="Satoh K."/>
            <person name="Ito M."/>
            <person name="Krulwich T.A."/>
        </authorList>
    </citation>
    <scope>NUCLEOTIDE SEQUENCE [LARGE SCALE GENOMIC DNA]</scope>
    <source>
        <strain evidence="2 4">AV1934</strain>
    </source>
</reference>
<gene>
    <name evidence="3" type="ORF">AJ85_01375</name>
    <name evidence="2" type="ORF">BALCAV_0222045</name>
</gene>
<protein>
    <submittedName>
        <fullName evidence="2 3">Organic hydroperoxide resistance protein OhrA</fullName>
    </submittedName>
</protein>
<evidence type="ECO:0000256" key="1">
    <source>
        <dbReference type="ARBA" id="ARBA00007378"/>
    </source>
</evidence>
<dbReference type="PANTHER" id="PTHR33797:SF2">
    <property type="entry name" value="ORGANIC HYDROPEROXIDE RESISTANCE PROTEIN-LIKE"/>
    <property type="match status" value="1"/>
</dbReference>
<dbReference type="RefSeq" id="WP_003324106.1">
    <property type="nucleotide sequence ID" value="NZ_ALPT02000136.1"/>
</dbReference>
<dbReference type="eggNOG" id="COG1764">
    <property type="taxonomic scope" value="Bacteria"/>
</dbReference>
<comment type="caution">
    <text evidence="2">The sequence shown here is derived from an EMBL/GenBank/DDBJ whole genome shotgun (WGS) entry which is preliminary data.</text>
</comment>
<dbReference type="SUPFAM" id="SSF82784">
    <property type="entry name" value="OsmC-like"/>
    <property type="match status" value="1"/>
</dbReference>
<dbReference type="InterPro" id="IPR036102">
    <property type="entry name" value="OsmC/Ohrsf"/>
</dbReference>
<organism evidence="2 4">
    <name type="scientific">Alkalihalobacillus alcalophilus ATCC 27647 = CGMCC 1.3604</name>
    <dbReference type="NCBI Taxonomy" id="1218173"/>
    <lineage>
        <taxon>Bacteria</taxon>
        <taxon>Bacillati</taxon>
        <taxon>Bacillota</taxon>
        <taxon>Bacilli</taxon>
        <taxon>Bacillales</taxon>
        <taxon>Bacillaceae</taxon>
        <taxon>Alkalihalobacillus</taxon>
    </lineage>
</organism>
<proteinExistence type="inferred from homology"/>
<dbReference type="Proteomes" id="UP000002754">
    <property type="component" value="Unassembled WGS sequence"/>
</dbReference>
<dbReference type="InterPro" id="IPR019953">
    <property type="entry name" value="OHR"/>
</dbReference>
<dbReference type="OrthoDB" id="9797508at2"/>
<dbReference type="EMBL" id="ALPT02000136">
    <property type="protein sequence ID" value="KGA95526.1"/>
    <property type="molecule type" value="Genomic_DNA"/>
</dbReference>
<dbReference type="Pfam" id="PF02566">
    <property type="entry name" value="OsmC"/>
    <property type="match status" value="1"/>
</dbReference>
<sequence>MGDTILTAQAKAHGGREGHVQSENGVIDLKLKMPKAGEEVKDATNPEQLFAAGYAACFDGALNLIASKAKKEIESEIEAEVSLVKDSSDGGFKIAVTLNALVQGVSDEEANELVHKAHDFCPYSKATRGNVEVTLNVITR</sequence>
<dbReference type="AlphaFoldDB" id="A0A094WFI4"/>
<evidence type="ECO:0000313" key="2">
    <source>
        <dbReference type="EMBL" id="KGA95526.1"/>
    </source>
</evidence>
<dbReference type="Gene3D" id="3.30.300.20">
    <property type="match status" value="1"/>
</dbReference>
<dbReference type="InterPro" id="IPR015946">
    <property type="entry name" value="KH_dom-like_a/b"/>
</dbReference>
<accession>A0A094WFI4</accession>
<reference evidence="3 5" key="2">
    <citation type="submission" date="2014-01" db="EMBL/GenBank/DDBJ databases">
        <title>Draft genome sequencing of Bacillus alcalophilus CGMCC 1.3604.</title>
        <authorList>
            <person name="Yang J."/>
            <person name="Diao L."/>
            <person name="Yang S."/>
        </authorList>
    </citation>
    <scope>NUCLEOTIDE SEQUENCE [LARGE SCALE GENOMIC DNA]</scope>
    <source>
        <strain evidence="3 5">CGMCC 1.3604</strain>
    </source>
</reference>
<keyword evidence="4" id="KW-1185">Reference proteome</keyword>
<dbReference type="NCBIfam" id="TIGR03561">
    <property type="entry name" value="organ_hyd_perox"/>
    <property type="match status" value="1"/>
</dbReference>